<dbReference type="GO" id="GO:0012505">
    <property type="term" value="C:endomembrane system"/>
    <property type="evidence" value="ECO:0007669"/>
    <property type="project" value="UniProtKB-SubCell"/>
</dbReference>
<protein>
    <submittedName>
        <fullName evidence="6">Membrane protein containing DUF125, transmembrane</fullName>
    </submittedName>
</protein>
<gene>
    <name evidence="6" type="ORF">B1B_12364</name>
</gene>
<dbReference type="GO" id="GO:0030026">
    <property type="term" value="P:intracellular manganese ion homeostasis"/>
    <property type="evidence" value="ECO:0007669"/>
    <property type="project" value="InterPro"/>
</dbReference>
<comment type="subcellular location">
    <subcellularLocation>
        <location evidence="1">Endomembrane system</location>
        <topology evidence="1">Multi-pass membrane protein</topology>
    </subcellularLocation>
</comment>
<comment type="caution">
    <text evidence="6">The sequence shown here is derived from an EMBL/GenBank/DDBJ whole genome shotgun (WGS) entry which is preliminary data.</text>
</comment>
<evidence type="ECO:0000256" key="5">
    <source>
        <dbReference type="SAM" id="Phobius"/>
    </source>
</evidence>
<dbReference type="AlphaFoldDB" id="T1B3F4"/>
<reference evidence="6" key="2">
    <citation type="journal article" date="2014" name="ISME J.">
        <title>Microbial stratification in low pH oxic and suboxic macroscopic growths along an acid mine drainage.</title>
        <authorList>
            <person name="Mendez-Garcia C."/>
            <person name="Mesa V."/>
            <person name="Sprenger R.R."/>
            <person name="Richter M."/>
            <person name="Diez M.S."/>
            <person name="Solano J."/>
            <person name="Bargiela R."/>
            <person name="Golyshina O.V."/>
            <person name="Manteca A."/>
            <person name="Ramos J.L."/>
            <person name="Gallego J.R."/>
            <person name="Llorente I."/>
            <person name="Martins Dos Santos V.A."/>
            <person name="Jensen O.N."/>
            <person name="Pelaez A.I."/>
            <person name="Sanchez J."/>
            <person name="Ferrer M."/>
        </authorList>
    </citation>
    <scope>NUCLEOTIDE SEQUENCE</scope>
</reference>
<organism evidence="6">
    <name type="scientific">mine drainage metagenome</name>
    <dbReference type="NCBI Taxonomy" id="410659"/>
    <lineage>
        <taxon>unclassified sequences</taxon>
        <taxon>metagenomes</taxon>
        <taxon>ecological metagenomes</taxon>
    </lineage>
</organism>
<feature type="transmembrane region" description="Helical" evidence="5">
    <location>
        <begin position="123"/>
        <end position="143"/>
    </location>
</feature>
<keyword evidence="4 5" id="KW-0472">Membrane</keyword>
<evidence type="ECO:0000256" key="1">
    <source>
        <dbReference type="ARBA" id="ARBA00004127"/>
    </source>
</evidence>
<feature type="transmembrane region" description="Helical" evidence="5">
    <location>
        <begin position="64"/>
        <end position="86"/>
    </location>
</feature>
<reference evidence="6" key="1">
    <citation type="submission" date="2013-08" db="EMBL/GenBank/DDBJ databases">
        <authorList>
            <person name="Mendez C."/>
            <person name="Richter M."/>
            <person name="Ferrer M."/>
            <person name="Sanchez J."/>
        </authorList>
    </citation>
    <scope>NUCLEOTIDE SEQUENCE</scope>
</reference>
<accession>T1B3F4</accession>
<keyword evidence="3 5" id="KW-1133">Transmembrane helix</keyword>
<name>T1B3F4_9ZZZZ</name>
<keyword evidence="2 5" id="KW-0812">Transmembrane</keyword>
<evidence type="ECO:0000256" key="4">
    <source>
        <dbReference type="ARBA" id="ARBA00023136"/>
    </source>
</evidence>
<dbReference type="Pfam" id="PF01988">
    <property type="entry name" value="VIT1"/>
    <property type="match status" value="1"/>
</dbReference>
<dbReference type="EMBL" id="AUZY01008091">
    <property type="protein sequence ID" value="EQD47369.1"/>
    <property type="molecule type" value="Genomic_DNA"/>
</dbReference>
<dbReference type="InterPro" id="IPR008217">
    <property type="entry name" value="Ccc1_fam"/>
</dbReference>
<feature type="transmembrane region" description="Helical" evidence="5">
    <location>
        <begin position="92"/>
        <end position="111"/>
    </location>
</feature>
<proteinExistence type="predicted"/>
<evidence type="ECO:0000256" key="2">
    <source>
        <dbReference type="ARBA" id="ARBA00022692"/>
    </source>
</evidence>
<evidence type="ECO:0000313" key="6">
    <source>
        <dbReference type="EMBL" id="EQD47369.1"/>
    </source>
</evidence>
<evidence type="ECO:0000256" key="3">
    <source>
        <dbReference type="ARBA" id="ARBA00022989"/>
    </source>
</evidence>
<dbReference type="GO" id="GO:0005384">
    <property type="term" value="F:manganese ion transmembrane transporter activity"/>
    <property type="evidence" value="ECO:0007669"/>
    <property type="project" value="InterPro"/>
</dbReference>
<sequence>MRAVPEIEREEVRQIFRDWNYQGAELEEMVDRICSNPKAMLELMMAFELRMSPVYPEEPRNSGLLVGLATIVGSLIPLLPFLLVPVNFLDDVMASVVLSAVTLFFIGAYEARTTRGSLLRSGLQMLVIGMAAGFAGFLIGHFLGASPL</sequence>